<dbReference type="AlphaFoldDB" id="A0AAX6S3P6"/>
<dbReference type="Gene3D" id="1.25.10.10">
    <property type="entry name" value="Leucine-rich Repeat Variant"/>
    <property type="match status" value="1"/>
</dbReference>
<evidence type="ECO:0000256" key="4">
    <source>
        <dbReference type="ARBA" id="ARBA00022786"/>
    </source>
</evidence>
<protein>
    <submittedName>
        <fullName evidence="7">Protein zyg-11 homolog A isoform X4</fullName>
    </submittedName>
</protein>
<dbReference type="InterPro" id="IPR016024">
    <property type="entry name" value="ARM-type_fold"/>
</dbReference>
<dbReference type="Proteomes" id="UP000694906">
    <property type="component" value="Unplaced"/>
</dbReference>
<evidence type="ECO:0000256" key="2">
    <source>
        <dbReference type="ARBA" id="ARBA00022614"/>
    </source>
</evidence>
<evidence type="ECO:0000256" key="3">
    <source>
        <dbReference type="ARBA" id="ARBA00022737"/>
    </source>
</evidence>
<sequence>MVHFLHPSRVPRSLVPPDARKDAQGWRVVQEEASPYPLVDICLNVLIANLEKLCPERPDGTLCLPEHWNFPQEVADHFLGMMTWQGRLTDKTASIFQGNQMNLKLVSIQKAKISASAFIKYFCHQKLIEVDATAVHSDLPVPDIIRGLCSSNWIQQNLRCLLLDSASVPHNSRPLSFGQLTGLRTLSVFNVWFHSEDLANVSQLPSLENLDISNTQVTNISALLTCKDRLKSLTMHYLKCLTMTKPQVFAVIRELKCLLHLDISGHKQFRSDLAFDLLQQKDILPNIVSLDISGSSYITDRAVEQFIQQRPAMQFVGLLGTDAGYSDFFTAKQGLKVAGGASLSQILEALSRYRNRSCYMRKALHRLFTETFSVHVTMPAVLQLVAIGMRNHPLDLTVQFTASACALNLMHQGLAWGMPVRLLSEVICLLFKALKNFPSYKQLQKNCLLSLTNARILTDVPFDRLSAARFVLGWLYKDENPKIQTMAVSIFSILALQLTREQVTQLDEDLFMAVKELLAIVKQKTTENIDDPTLLFSLKALWNLTDESPATCKHFMENQGLAICIQVLESNVAEVRELSAKLMTEDVVKHISTLLHSEQIEHASIQKWPSSRCKMSALVTYRSFKTFFPLLGNFSQPAAQLWALWAVYHVCSKNPSVYCKMLAEEGGLQLLCDIQVDGQANPQAQQIAVSILEDFRMHFTSYRRFPLC</sequence>
<dbReference type="Gene3D" id="3.80.10.10">
    <property type="entry name" value="Ribonuclease Inhibitor"/>
    <property type="match status" value="1"/>
</dbReference>
<evidence type="ECO:0000313" key="7">
    <source>
        <dbReference type="RefSeq" id="XP_021103578.1"/>
    </source>
</evidence>
<dbReference type="CTD" id="440590"/>
<keyword evidence="6" id="KW-1185">Reference proteome</keyword>
<gene>
    <name evidence="7" type="primary">Zyg11a</name>
</gene>
<dbReference type="InterPro" id="IPR051341">
    <property type="entry name" value="Zyg-11_UBL_adapter"/>
</dbReference>
<feature type="domain" description="Protein zer-1 homolog-like C-terminal" evidence="5">
    <location>
        <begin position="388"/>
        <end position="600"/>
    </location>
</feature>
<dbReference type="InterPro" id="IPR032675">
    <property type="entry name" value="LRR_dom_sf"/>
</dbReference>
<dbReference type="GeneID" id="101707946"/>
<dbReference type="FunFam" id="3.80.10.10:FF:001025">
    <property type="entry name" value="Protein zyg-11 homolog A"/>
    <property type="match status" value="1"/>
</dbReference>
<dbReference type="SUPFAM" id="SSF52047">
    <property type="entry name" value="RNI-like"/>
    <property type="match status" value="1"/>
</dbReference>
<accession>A0AAX6S3P6</accession>
<dbReference type="RefSeq" id="XP_021103578.1">
    <property type="nucleotide sequence ID" value="XM_021247919.1"/>
</dbReference>
<reference evidence="7" key="1">
    <citation type="submission" date="2025-08" db="UniProtKB">
        <authorList>
            <consortium name="RefSeq"/>
        </authorList>
    </citation>
    <scope>IDENTIFICATION</scope>
</reference>
<organism evidence="6 7">
    <name type="scientific">Heterocephalus glaber</name>
    <name type="common">Naked mole rat</name>
    <dbReference type="NCBI Taxonomy" id="10181"/>
    <lineage>
        <taxon>Eukaryota</taxon>
        <taxon>Metazoa</taxon>
        <taxon>Chordata</taxon>
        <taxon>Craniata</taxon>
        <taxon>Vertebrata</taxon>
        <taxon>Euteleostomi</taxon>
        <taxon>Mammalia</taxon>
        <taxon>Eutheria</taxon>
        <taxon>Euarchontoglires</taxon>
        <taxon>Glires</taxon>
        <taxon>Rodentia</taxon>
        <taxon>Hystricomorpha</taxon>
        <taxon>Bathyergidae</taxon>
        <taxon>Heterocephalus</taxon>
    </lineage>
</organism>
<evidence type="ECO:0000313" key="6">
    <source>
        <dbReference type="Proteomes" id="UP000694906"/>
    </source>
</evidence>
<dbReference type="Pfam" id="PF22964">
    <property type="entry name" value="ZER1-like_2nd"/>
    <property type="match status" value="2"/>
</dbReference>
<dbReference type="GO" id="GO:0031462">
    <property type="term" value="C:Cul2-RING ubiquitin ligase complex"/>
    <property type="evidence" value="ECO:0007669"/>
    <property type="project" value="TreeGrafter"/>
</dbReference>
<evidence type="ECO:0000259" key="5">
    <source>
        <dbReference type="Pfam" id="PF22964"/>
    </source>
</evidence>
<dbReference type="PANTHER" id="PTHR12904">
    <property type="match status" value="1"/>
</dbReference>
<dbReference type="PANTHER" id="PTHR12904:SF20">
    <property type="entry name" value="PROTEIN ZYG-11 HOMOLOG A"/>
    <property type="match status" value="1"/>
</dbReference>
<dbReference type="InterPro" id="IPR055142">
    <property type="entry name" value="ZER1-like_C"/>
</dbReference>
<name>A0AAX6S3P6_HETGA</name>
<keyword evidence="3" id="KW-0677">Repeat</keyword>
<dbReference type="InterPro" id="IPR011989">
    <property type="entry name" value="ARM-like"/>
</dbReference>
<proteinExistence type="inferred from homology"/>
<dbReference type="SUPFAM" id="SSF48371">
    <property type="entry name" value="ARM repeat"/>
    <property type="match status" value="1"/>
</dbReference>
<keyword evidence="4" id="KW-0833">Ubl conjugation pathway</keyword>
<feature type="domain" description="Protein zer-1 homolog-like C-terminal" evidence="5">
    <location>
        <begin position="603"/>
        <end position="694"/>
    </location>
</feature>
<keyword evidence="2" id="KW-0433">Leucine-rich repeat</keyword>
<comment type="similarity">
    <text evidence="1">Belongs to the zyg-11 family.</text>
</comment>
<evidence type="ECO:0000256" key="1">
    <source>
        <dbReference type="ARBA" id="ARBA00009420"/>
    </source>
</evidence>